<comment type="caution">
    <text evidence="2">The sequence shown here is derived from an EMBL/GenBank/DDBJ whole genome shotgun (WGS) entry which is preliminary data.</text>
</comment>
<evidence type="ECO:0000256" key="1">
    <source>
        <dbReference type="SAM" id="SignalP"/>
    </source>
</evidence>
<proteinExistence type="predicted"/>
<gene>
    <name evidence="2" type="ORF">DWB85_07705</name>
</gene>
<dbReference type="RefSeq" id="WP_117953635.1">
    <property type="nucleotide sequence ID" value="NZ_QRAN01000006.1"/>
</dbReference>
<keyword evidence="3" id="KW-1185">Reference proteome</keyword>
<dbReference type="OrthoDB" id="5734107at2"/>
<keyword evidence="1" id="KW-0732">Signal</keyword>
<evidence type="ECO:0000313" key="2">
    <source>
        <dbReference type="EMBL" id="RLQ22494.1"/>
    </source>
</evidence>
<evidence type="ECO:0000313" key="3">
    <source>
        <dbReference type="Proteomes" id="UP000265509"/>
    </source>
</evidence>
<protein>
    <submittedName>
        <fullName evidence="2">Uncharacterized protein</fullName>
    </submittedName>
</protein>
<dbReference type="PROSITE" id="PS51257">
    <property type="entry name" value="PROKAR_LIPOPROTEIN"/>
    <property type="match status" value="1"/>
</dbReference>
<dbReference type="AlphaFoldDB" id="A0A3L7DZ05"/>
<feature type="signal peptide" evidence="1">
    <location>
        <begin position="1"/>
        <end position="28"/>
    </location>
</feature>
<reference evidence="2 3" key="1">
    <citation type="submission" date="2018-07" db="EMBL/GenBank/DDBJ databases">
        <title>Halioglobus sp. genome submission.</title>
        <authorList>
            <person name="Ye M.-Q."/>
            <person name="Du Z.-J."/>
        </authorList>
    </citation>
    <scope>NUCLEOTIDE SEQUENCE [LARGE SCALE GENOMIC DNA]</scope>
    <source>
        <strain evidence="2 3">U0301</strain>
    </source>
</reference>
<name>A0A3L7DZ05_9GAMM</name>
<sequence length="185" mass="20755">MKLNIYHPRTGLALVLLAALSACSQAPAKVAADCSLSNSNNVDRLFSEAASRLQDRACHYSYPQYLEQLLAAAKGAPGAENEARFAQLLRQSIEAGIISKKQGQATFSRYFDPEFYVVKSEARSSCSSLRGKQQLYADMRTELAYKREGMLEILDDETRFRQAQNYYQDLYLVFEAVDAACTREI</sequence>
<accession>A0A3L7DZ05</accession>
<dbReference type="EMBL" id="QRAN01000006">
    <property type="protein sequence ID" value="RLQ22494.1"/>
    <property type="molecule type" value="Genomic_DNA"/>
</dbReference>
<dbReference type="Proteomes" id="UP000265509">
    <property type="component" value="Unassembled WGS sequence"/>
</dbReference>
<feature type="chain" id="PRO_5017925739" evidence="1">
    <location>
        <begin position="29"/>
        <end position="185"/>
    </location>
</feature>
<organism evidence="2 3">
    <name type="scientific">Seongchinamella sediminis</name>
    <dbReference type="NCBI Taxonomy" id="2283635"/>
    <lineage>
        <taxon>Bacteria</taxon>
        <taxon>Pseudomonadati</taxon>
        <taxon>Pseudomonadota</taxon>
        <taxon>Gammaproteobacteria</taxon>
        <taxon>Cellvibrionales</taxon>
        <taxon>Halieaceae</taxon>
        <taxon>Seongchinamella</taxon>
    </lineage>
</organism>